<feature type="non-terminal residue" evidence="2">
    <location>
        <position position="97"/>
    </location>
</feature>
<keyword evidence="1" id="KW-0732">Signal</keyword>
<feature type="chain" id="PRO_5041239958" evidence="1">
    <location>
        <begin position="23"/>
        <end position="97"/>
    </location>
</feature>
<evidence type="ECO:0000313" key="2">
    <source>
        <dbReference type="EMBL" id="CAJ0587102.1"/>
    </source>
</evidence>
<evidence type="ECO:0000256" key="1">
    <source>
        <dbReference type="SAM" id="SignalP"/>
    </source>
</evidence>
<protein>
    <submittedName>
        <fullName evidence="2">Uncharacterized protein</fullName>
    </submittedName>
</protein>
<dbReference type="AlphaFoldDB" id="A0AA36DH93"/>
<name>A0AA36DH93_9BILA</name>
<accession>A0AA36DH93</accession>
<dbReference type="EMBL" id="CATQJA010002709">
    <property type="protein sequence ID" value="CAJ0587102.1"/>
    <property type="molecule type" value="Genomic_DNA"/>
</dbReference>
<gene>
    <name evidence="2" type="ORF">MSPICULIGERA_LOCUS25080</name>
</gene>
<evidence type="ECO:0000313" key="3">
    <source>
        <dbReference type="Proteomes" id="UP001177023"/>
    </source>
</evidence>
<proteinExistence type="predicted"/>
<keyword evidence="3" id="KW-1185">Reference proteome</keyword>
<feature type="signal peptide" evidence="1">
    <location>
        <begin position="1"/>
        <end position="22"/>
    </location>
</feature>
<sequence length="97" mass="11178">MSSSCCLLRLLIVAVLLTIAYCTLQCTSDETCPDGMGCFEGACQRVYRMQKRDGVRTARSAQLYCESDDECLQRQDYRNKCYRNQCSPLWLNRLRMG</sequence>
<dbReference type="Proteomes" id="UP001177023">
    <property type="component" value="Unassembled WGS sequence"/>
</dbReference>
<organism evidence="2 3">
    <name type="scientific">Mesorhabditis spiculigera</name>
    <dbReference type="NCBI Taxonomy" id="96644"/>
    <lineage>
        <taxon>Eukaryota</taxon>
        <taxon>Metazoa</taxon>
        <taxon>Ecdysozoa</taxon>
        <taxon>Nematoda</taxon>
        <taxon>Chromadorea</taxon>
        <taxon>Rhabditida</taxon>
        <taxon>Rhabditina</taxon>
        <taxon>Rhabditomorpha</taxon>
        <taxon>Rhabditoidea</taxon>
        <taxon>Rhabditidae</taxon>
        <taxon>Mesorhabditinae</taxon>
        <taxon>Mesorhabditis</taxon>
    </lineage>
</organism>
<comment type="caution">
    <text evidence="2">The sequence shown here is derived from an EMBL/GenBank/DDBJ whole genome shotgun (WGS) entry which is preliminary data.</text>
</comment>
<reference evidence="2" key="1">
    <citation type="submission" date="2023-06" db="EMBL/GenBank/DDBJ databases">
        <authorList>
            <person name="Delattre M."/>
        </authorList>
    </citation>
    <scope>NUCLEOTIDE SEQUENCE</scope>
    <source>
        <strain evidence="2">AF72</strain>
    </source>
</reference>